<dbReference type="PANTHER" id="PTHR35979:SF1">
    <property type="entry name" value="SINGLE-PASS MEMBRANE AND COILED-COIL DOMAIN-CONTAINING PROTEIN 1"/>
    <property type="match status" value="1"/>
</dbReference>
<dbReference type="RefSeq" id="XP_030072941.1">
    <property type="nucleotide sequence ID" value="XM_030217081.1"/>
</dbReference>
<accession>A0A6P7Z8L2</accession>
<evidence type="ECO:0000313" key="3">
    <source>
        <dbReference type="RefSeq" id="XP_030072941.1"/>
    </source>
</evidence>
<dbReference type="AlphaFoldDB" id="A0A6P7Z8L2"/>
<dbReference type="OrthoDB" id="9882837at2759"/>
<dbReference type="InParanoid" id="A0A6P7Z8L2"/>
<sequence>MELPGTNPKPLIKEAHEEKMTKESISLHLLNQSLNRLEHRVHMLEAQFNDLQCTAEELTQRLEIQGETLVRQANHDEMWTSLLEDRFSTMELNIFYSYVIEMLSFLHSRVVQNLPDMEGHLPTLASILRNRSNSQEISEVWDAVLEKLELQEDEVKTLCTFFITHCYEAKYYTSSERQQYVDDISAMILRVVKNQTLKRSLLCAVQVLEKKKTEKSMDNLKEKS</sequence>
<feature type="coiled-coil region" evidence="1">
    <location>
        <begin position="27"/>
        <end position="61"/>
    </location>
</feature>
<dbReference type="GeneID" id="115479244"/>
<keyword evidence="2" id="KW-1185">Reference proteome</keyword>
<organism evidence="2 3">
    <name type="scientific">Microcaecilia unicolor</name>
    <dbReference type="NCBI Taxonomy" id="1415580"/>
    <lineage>
        <taxon>Eukaryota</taxon>
        <taxon>Metazoa</taxon>
        <taxon>Chordata</taxon>
        <taxon>Craniata</taxon>
        <taxon>Vertebrata</taxon>
        <taxon>Euteleostomi</taxon>
        <taxon>Amphibia</taxon>
        <taxon>Gymnophiona</taxon>
        <taxon>Siphonopidae</taxon>
        <taxon>Microcaecilia</taxon>
    </lineage>
</organism>
<dbReference type="KEGG" id="muo:115479244"/>
<keyword evidence="1" id="KW-0175">Coiled coil</keyword>
<gene>
    <name evidence="3" type="primary">SMCO1</name>
</gene>
<dbReference type="Pfam" id="PF15080">
    <property type="entry name" value="DUF4547"/>
    <property type="match status" value="1"/>
</dbReference>
<dbReference type="CTD" id="255798"/>
<evidence type="ECO:0000256" key="1">
    <source>
        <dbReference type="SAM" id="Coils"/>
    </source>
</evidence>
<protein>
    <submittedName>
        <fullName evidence="3">Single-pass membrane and coiled-coil domain-containing protein 1 isoform X1</fullName>
    </submittedName>
</protein>
<evidence type="ECO:0000313" key="2">
    <source>
        <dbReference type="Proteomes" id="UP000515156"/>
    </source>
</evidence>
<dbReference type="InterPro" id="IPR027875">
    <property type="entry name" value="DUF4547"/>
</dbReference>
<dbReference type="FunCoup" id="A0A6P7Z8L2">
    <property type="interactions" value="3"/>
</dbReference>
<dbReference type="PANTHER" id="PTHR35979">
    <property type="entry name" value="SINGLE-PASS MEMBRANE AND COILED-COIL DOMAIN-CONTAINING PROTEIN 1"/>
    <property type="match status" value="1"/>
</dbReference>
<proteinExistence type="predicted"/>
<name>A0A6P7Z8L2_9AMPH</name>
<reference evidence="3" key="1">
    <citation type="submission" date="2025-08" db="UniProtKB">
        <authorList>
            <consortium name="RefSeq"/>
        </authorList>
    </citation>
    <scope>IDENTIFICATION</scope>
</reference>
<dbReference type="Proteomes" id="UP000515156">
    <property type="component" value="Chromosome 10"/>
</dbReference>